<dbReference type="GO" id="GO:0071008">
    <property type="term" value="C:U2-type post-mRNA release spliceosomal complex"/>
    <property type="evidence" value="ECO:0007669"/>
    <property type="project" value="TreeGrafter"/>
</dbReference>
<organism evidence="3 4">
    <name type="scientific">[Candida] subhashii</name>
    <dbReference type="NCBI Taxonomy" id="561895"/>
    <lineage>
        <taxon>Eukaryota</taxon>
        <taxon>Fungi</taxon>
        <taxon>Dikarya</taxon>
        <taxon>Ascomycota</taxon>
        <taxon>Saccharomycotina</taxon>
        <taxon>Pichiomycetes</taxon>
        <taxon>Debaryomycetaceae</taxon>
        <taxon>Spathaspora</taxon>
    </lineage>
</organism>
<dbReference type="SMART" id="SM00443">
    <property type="entry name" value="G_patch"/>
    <property type="match status" value="1"/>
</dbReference>
<dbReference type="GO" id="GO:0000390">
    <property type="term" value="P:spliceosomal complex disassembly"/>
    <property type="evidence" value="ECO:0007669"/>
    <property type="project" value="InterPro"/>
</dbReference>
<feature type="region of interest" description="Disordered" evidence="1">
    <location>
        <begin position="1"/>
        <end position="29"/>
    </location>
</feature>
<gene>
    <name evidence="3" type="ORF">J8A68_001839</name>
</gene>
<reference evidence="3 4" key="1">
    <citation type="journal article" date="2021" name="DNA Res.">
        <title>Genome analysis of Candida subhashii reveals its hybrid nature and dual mitochondrial genome conformations.</title>
        <authorList>
            <person name="Mixao V."/>
            <person name="Hegedusova E."/>
            <person name="Saus E."/>
            <person name="Pryszcz L.P."/>
            <person name="Cillingova A."/>
            <person name="Nosek J."/>
            <person name="Gabaldon T."/>
        </authorList>
    </citation>
    <scope>NUCLEOTIDE SEQUENCE [LARGE SCALE GENOMIC DNA]</scope>
    <source>
        <strain evidence="3 4">CBS 10753</strain>
    </source>
</reference>
<dbReference type="InterPro" id="IPR000467">
    <property type="entry name" value="G_patch_dom"/>
</dbReference>
<evidence type="ECO:0000259" key="2">
    <source>
        <dbReference type="PROSITE" id="PS50174"/>
    </source>
</evidence>
<accession>A0A8J5QN79</accession>
<dbReference type="EMBL" id="JAGSYN010000069">
    <property type="protein sequence ID" value="KAG7664614.1"/>
    <property type="molecule type" value="Genomic_DNA"/>
</dbReference>
<dbReference type="RefSeq" id="XP_049264846.1">
    <property type="nucleotide sequence ID" value="XM_049405526.1"/>
</dbReference>
<comment type="caution">
    <text evidence="3">The sequence shown here is derived from an EMBL/GenBank/DDBJ whole genome shotgun (WGS) entry which is preliminary data.</text>
</comment>
<dbReference type="OrthoDB" id="4822at2759"/>
<proteinExistence type="predicted"/>
<protein>
    <recommendedName>
        <fullName evidence="2">G-patch domain-containing protein</fullName>
    </recommendedName>
</protein>
<feature type="compositionally biased region" description="Basic and acidic residues" evidence="1">
    <location>
        <begin position="648"/>
        <end position="658"/>
    </location>
</feature>
<dbReference type="GeneID" id="73468640"/>
<feature type="compositionally biased region" description="Polar residues" evidence="1">
    <location>
        <begin position="15"/>
        <end position="29"/>
    </location>
</feature>
<dbReference type="PANTHER" id="PTHR23329:SF1">
    <property type="entry name" value="TUFTELIN-INTERACTING PROTEIN 11"/>
    <property type="match status" value="1"/>
</dbReference>
<evidence type="ECO:0000313" key="4">
    <source>
        <dbReference type="Proteomes" id="UP000694255"/>
    </source>
</evidence>
<dbReference type="InterPro" id="IPR045211">
    <property type="entry name" value="TFP11/STIP/Ntr1"/>
</dbReference>
<feature type="domain" description="G-patch" evidence="2">
    <location>
        <begin position="80"/>
        <end position="126"/>
    </location>
</feature>
<evidence type="ECO:0000313" key="3">
    <source>
        <dbReference type="EMBL" id="KAG7664614.1"/>
    </source>
</evidence>
<dbReference type="PANTHER" id="PTHR23329">
    <property type="entry name" value="TUFTELIN-INTERACTING PROTEIN 11-RELATED"/>
    <property type="match status" value="1"/>
</dbReference>
<evidence type="ECO:0000256" key="1">
    <source>
        <dbReference type="SAM" id="MobiDB-lite"/>
    </source>
</evidence>
<feature type="region of interest" description="Disordered" evidence="1">
    <location>
        <begin position="626"/>
        <end position="658"/>
    </location>
</feature>
<dbReference type="Proteomes" id="UP000694255">
    <property type="component" value="Unassembled WGS sequence"/>
</dbReference>
<keyword evidence="4" id="KW-1185">Reference proteome</keyword>
<dbReference type="PROSITE" id="PS50174">
    <property type="entry name" value="G_PATCH"/>
    <property type="match status" value="1"/>
</dbReference>
<dbReference type="GO" id="GO:0003676">
    <property type="term" value="F:nucleic acid binding"/>
    <property type="evidence" value="ECO:0007669"/>
    <property type="project" value="InterPro"/>
</dbReference>
<dbReference type="Pfam" id="PF01585">
    <property type="entry name" value="G-patch"/>
    <property type="match status" value="1"/>
</dbReference>
<sequence length="804" mass="93819">MSQYGSLSFKKADDGNNQNVNHSSMGGSSTSWVKVDYRSRYVLLISLDLPDDDEEPSINPILWNKKSPSMEDPSSKTVERYGIGAKLLFKMGYQEGKGLGAEQTGIVAPIETKLRPQGLGVGGIKEKKRYESDEEQEVDRVVEFHDEHTNKDKQLLEDAEVKYEKLKSIYDQLKSVVEKENSIDSELQDLQSKTTIINTETEQLKAILKVVKDWIKFKTPIELDIDVDPGLTSRFLQDLCQPSCVSHPLAPEVFLSVIKEFIDEVVLFDTLERRNDDFDFDLEYEMPMRVLQDWAKQYRKFNPPEPICDYDKLLYEHMLSEFKMHLRYHPPDVGGSKYPFDDFSSIDLDDERDDLNTRGAYRKFLSKNIFINGDYWIKVRVVEDVIVPHLITIVEHWKPFSKEFWESVNPHNNPRKIGWYLGWLCPEEAGPFERLFDTIYDKLIPLLDYRNDESIWIRLASDIEHKQQLAKEVQNTPRRPYAFDYSRPQVSWRRDDVELEKSMIELDETWIELFDEYSPKKGRSLALTTAKSLAYLLEDYSDQWENPDSEKLLNILDVVFSNIDSKIMGSEVSLNMLQYRVFNPWILRMIEIHNSEPEKLAGWFESWFGCFVSKMKNFNAYEENNLQENDSDEERYSSDEANYSSEEESAREKETKVEEDSDNILDDCIKWYINKALHLIQTNFESVDEIALPRINGETVPSIDELFIERKQSNSTNVNGIPSYQLTTSFKDVVSDYCLDNGILMILKKNKTTKLGYPVYELSNVRNSKARCYFSDDVLWVTRDNDFENSDYNAISLDELLDYL</sequence>
<dbReference type="AlphaFoldDB" id="A0A8J5QN79"/>
<name>A0A8J5QN79_9ASCO</name>